<dbReference type="EMBL" id="CP000735">
    <property type="protein sequence ID" value="ABS78584.1"/>
    <property type="molecule type" value="Genomic_DNA"/>
</dbReference>
<dbReference type="Pfam" id="PF02592">
    <property type="entry name" value="Vut_1"/>
    <property type="match status" value="1"/>
</dbReference>
<keyword evidence="1" id="KW-1133">Transmembrane helix</keyword>
<evidence type="ECO:0000313" key="2">
    <source>
        <dbReference type="EMBL" id="ABS78584.1"/>
    </source>
</evidence>
<keyword evidence="1" id="KW-0812">Transmembrane</keyword>
<proteinExistence type="predicted"/>
<feature type="transmembrane region" description="Helical" evidence="1">
    <location>
        <begin position="76"/>
        <end position="99"/>
    </location>
</feature>
<dbReference type="InterPro" id="IPR003744">
    <property type="entry name" value="YhhQ"/>
</dbReference>
<dbReference type="AlphaFoldDB" id="A9KH88"/>
<gene>
    <name evidence="2" type="ordered locus">CBUD_A0060</name>
</gene>
<reference evidence="2 3" key="1">
    <citation type="journal article" date="2009" name="Infect. Immun.">
        <title>Comparative genomics reveal extensive transposon-mediated genomic plasticity and diversity among potential effector proteins within the genus Coxiella.</title>
        <authorList>
            <person name="Beare P.A."/>
            <person name="Unsworth N."/>
            <person name="Andoh M."/>
            <person name="Voth D.E."/>
            <person name="Omsland A."/>
            <person name="Gilk S.D."/>
            <person name="Williams K.P."/>
            <person name="Sobral B.W."/>
            <person name="Kupko J.J.III."/>
            <person name="Porcella S.F."/>
            <person name="Samuel J.E."/>
            <person name="Heinzen R.A."/>
        </authorList>
    </citation>
    <scope>NUCLEOTIDE SEQUENCE [LARGE SCALE GENOMIC DNA]</scope>
    <source>
        <strain evidence="2 3">Dugway 5J108-111</strain>
        <plasmid evidence="3">pQpDG</plasmid>
    </source>
</reference>
<keyword evidence="2" id="KW-0614">Plasmid</keyword>
<dbReference type="PANTHER" id="PTHR34300:SF2">
    <property type="entry name" value="QUEUOSINE PRECURSOR TRANSPORTER-RELATED"/>
    <property type="match status" value="1"/>
</dbReference>
<dbReference type="HOGENOM" id="CLU_075503_1_1_6"/>
<dbReference type="KEGG" id="cbd:CBUD_A0060"/>
<dbReference type="RefSeq" id="WP_011996346.1">
    <property type="nucleotide sequence ID" value="NC_009726.1"/>
</dbReference>
<organism evidence="2 3">
    <name type="scientific">Coxiella burnetii (strain Dugway 5J108-111)</name>
    <dbReference type="NCBI Taxonomy" id="434922"/>
    <lineage>
        <taxon>Bacteria</taxon>
        <taxon>Pseudomonadati</taxon>
        <taxon>Pseudomonadota</taxon>
        <taxon>Gammaproteobacteria</taxon>
        <taxon>Legionellales</taxon>
        <taxon>Coxiellaceae</taxon>
        <taxon>Coxiella</taxon>
    </lineage>
</organism>
<feature type="transmembrane region" description="Helical" evidence="1">
    <location>
        <begin position="6"/>
        <end position="25"/>
    </location>
</feature>
<feature type="transmembrane region" description="Helical" evidence="1">
    <location>
        <begin position="111"/>
        <end position="131"/>
    </location>
</feature>
<feature type="transmembrane region" description="Helical" evidence="1">
    <location>
        <begin position="143"/>
        <end position="166"/>
    </location>
</feature>
<keyword evidence="1" id="KW-0472">Membrane</keyword>
<accession>A9KH88</accession>
<evidence type="ECO:0000313" key="3">
    <source>
        <dbReference type="Proteomes" id="UP000008555"/>
    </source>
</evidence>
<feature type="transmembrane region" description="Helical" evidence="1">
    <location>
        <begin position="37"/>
        <end position="56"/>
    </location>
</feature>
<dbReference type="Proteomes" id="UP000008555">
    <property type="component" value="Plasmid pQpDG"/>
</dbReference>
<protein>
    <submittedName>
        <fullName evidence="2">Hypothetical membrane spanning protein</fullName>
    </submittedName>
</protein>
<geneLocation type="plasmid" evidence="2 3">
    <name>pQpDG</name>
</geneLocation>
<sequence>MSIFGFHIAMSGPLFPFSFILLIVITETYGYRETGRAILIILLSQNILLILLSITARLPSPPNIPLSHEYYSLFSGVWRILISGNIAIPIAFFFNSLLNSKLKVYLKGTKWVVRFLLTNALSKGLLVFISYPINFFGVLPIKTVLHICLDTWLFKIVFCILTVWLIRLISEISSKVDSTDIYDINANYSLLQLYSPKNSGMNLYGR</sequence>
<evidence type="ECO:0000256" key="1">
    <source>
        <dbReference type="SAM" id="Phobius"/>
    </source>
</evidence>
<dbReference type="PANTHER" id="PTHR34300">
    <property type="entry name" value="QUEUOSINE PRECURSOR TRANSPORTER-RELATED"/>
    <property type="match status" value="1"/>
</dbReference>
<name>A9KH88_COXBN</name>